<dbReference type="AlphaFoldDB" id="A0A1Y5TIP3"/>
<evidence type="ECO:0000313" key="3">
    <source>
        <dbReference type="Proteomes" id="UP000193870"/>
    </source>
</evidence>
<dbReference type="EMBL" id="FWFV01000011">
    <property type="protein sequence ID" value="SLN64983.1"/>
    <property type="molecule type" value="Genomic_DNA"/>
</dbReference>
<reference evidence="2 3" key="1">
    <citation type="submission" date="2017-03" db="EMBL/GenBank/DDBJ databases">
        <authorList>
            <person name="Afonso C.L."/>
            <person name="Miller P.J."/>
            <person name="Scott M.A."/>
            <person name="Spackman E."/>
            <person name="Goraichik I."/>
            <person name="Dimitrov K.M."/>
            <person name="Suarez D.L."/>
            <person name="Swayne D.E."/>
        </authorList>
    </citation>
    <scope>NUCLEOTIDE SEQUENCE [LARGE SCALE GENOMIC DNA]</scope>
    <source>
        <strain evidence="2 3">CECT 7066</strain>
    </source>
</reference>
<organism evidence="2 3">
    <name type="scientific">Palleronia marisminoris</name>
    <dbReference type="NCBI Taxonomy" id="315423"/>
    <lineage>
        <taxon>Bacteria</taxon>
        <taxon>Pseudomonadati</taxon>
        <taxon>Pseudomonadota</taxon>
        <taxon>Alphaproteobacteria</taxon>
        <taxon>Rhodobacterales</taxon>
        <taxon>Roseobacteraceae</taxon>
        <taxon>Palleronia</taxon>
    </lineage>
</organism>
<protein>
    <submittedName>
        <fullName evidence="2">Chaperone protein TorD</fullName>
    </submittedName>
</protein>
<dbReference type="SUPFAM" id="SSF89155">
    <property type="entry name" value="TorD-like"/>
    <property type="match status" value="1"/>
</dbReference>
<dbReference type="Proteomes" id="UP000193870">
    <property type="component" value="Unassembled WGS sequence"/>
</dbReference>
<dbReference type="InterPro" id="IPR050289">
    <property type="entry name" value="TorD/DmsD_chaperones"/>
</dbReference>
<keyword evidence="3" id="KW-1185">Reference proteome</keyword>
<dbReference type="STRING" id="315423.SAMN04488020_11268"/>
<proteinExistence type="predicted"/>
<dbReference type="Gene3D" id="1.10.3480.10">
    <property type="entry name" value="TorD-like"/>
    <property type="match status" value="1"/>
</dbReference>
<gene>
    <name evidence="2" type="ORF">PAM7066_03241</name>
</gene>
<dbReference type="RefSeq" id="WP_085855209.1">
    <property type="nucleotide sequence ID" value="NZ_FOPF01000012.1"/>
</dbReference>
<evidence type="ECO:0000313" key="2">
    <source>
        <dbReference type="EMBL" id="SLN64983.1"/>
    </source>
</evidence>
<dbReference type="InterPro" id="IPR036411">
    <property type="entry name" value="TorD-like_sf"/>
</dbReference>
<evidence type="ECO:0000256" key="1">
    <source>
        <dbReference type="ARBA" id="ARBA00023186"/>
    </source>
</evidence>
<sequence>MTPPVEIAPEDSARAELYTFLAAILSGPPPEALLAQIRGLSGDDETELGVAIADLSRAAGGIDAAAAEREFNALFIGLGRGELLPYASYYLTGNLHDKPLSRLRSDMRRMGIARADNVFEPEDNISSVLEMMAGQIVGNYGAVAPLQKQAAFFAAHVQPWAGKFFTDLEAAKGAVLYAPVGTLGAAFMRIETEAFQLV</sequence>
<keyword evidence="1" id="KW-0143">Chaperone</keyword>
<dbReference type="InterPro" id="IPR020945">
    <property type="entry name" value="DMSO/NO3_reduct_chaperone"/>
</dbReference>
<dbReference type="PANTHER" id="PTHR34227">
    <property type="entry name" value="CHAPERONE PROTEIN YCDY"/>
    <property type="match status" value="1"/>
</dbReference>
<dbReference type="PANTHER" id="PTHR34227:SF1">
    <property type="entry name" value="DIMETHYL SULFOXIDE REDUCTASE CHAPERONE-RELATED"/>
    <property type="match status" value="1"/>
</dbReference>
<dbReference type="OrthoDB" id="8526323at2"/>
<accession>A0A1Y5TIP3</accession>
<name>A0A1Y5TIP3_9RHOB</name>
<dbReference type="Pfam" id="PF02613">
    <property type="entry name" value="Nitrate_red_del"/>
    <property type="match status" value="1"/>
</dbReference>